<dbReference type="PROSITE" id="PS50011">
    <property type="entry name" value="PROTEIN_KINASE_DOM"/>
    <property type="match status" value="1"/>
</dbReference>
<keyword evidence="5" id="KW-0723">Serine/threonine-protein kinase</keyword>
<dbReference type="Pfam" id="PF13374">
    <property type="entry name" value="TPR_10"/>
    <property type="match status" value="2"/>
</dbReference>
<evidence type="ECO:0000256" key="2">
    <source>
        <dbReference type="ARBA" id="ARBA00022803"/>
    </source>
</evidence>
<dbReference type="InterPro" id="IPR000719">
    <property type="entry name" value="Prot_kinase_dom"/>
</dbReference>
<sequence>MNRPPPEDPRVRIDALFEQALDLEGAARQAFLAQATAGEPELRAELELLLQLATQPAPHLDAVTGNPLWQALAAEAEPQPPALAGHRRIGAWRLLHELGAGGMGMVYLAERVDGGFQQHGALKLIRTALDSDEFARRFAQERQILATLTHPGIARLLDGGRDADGRPYLVMEYAQGLPLDRYCDEHRLSIEQRLELFLQTAEAVAHAHRHLVVHRDLKPSNILVTGENTVKLLDFGIAKVLAVDAAPMEPVTRTAVRLFTPEYAAPEQVLGQPVATAADVYQLGLLLYELLCGQRAQQVSGSSAAEMERAICHNEPLRPSLRVLADMAALRRSSPAALRRKLRGDLDNIVLKALRKAPERRYATAAELADDIRRWQQGRPVRARPETLGYRTGKFVRRHPFGVTGAATALALLIAYAVTVTVQADTIARERDRARAEAVKAQQVKALVLRLFEGADPQQSGGAQLSARELLDRGWASIETELAGQPEVRVELLDTVGEAYRQLGLYDRAQPLFEQALQLATPLAGSDPLRLAHALRSRARLHTDMGEYPQAEKLLQDALENYQRLLGSPHAEVADTISDMGMLRFRMSDLAAAEREHRDALAMRRQLFDEEHPDVADSLDKLGTVLRHRGDYAAAEPLLSQALALRRRLLPPTHPQLASSLSNLAVTRVNLAEYDSADALYREAQTVMIQASGARHPAVARVMNNHALLMQARRDFSAAEQLLRQALAIRREALGERHPEVAMNLNDLGLALYGSGDIDAAEAHYREALAAYPDDHPWRSATVFNLGELAEKRGDLKAAEQHYREALARQRKDYGEEHERVGIDLNRIGIVLHRQGRLDEAEAYFEQALAIFRKRLPEGHPRLAVVLVPMGNLLLDRSRPSEARALLQEAWQVRHAAFGASDARTVEAAEALAAAGGKLAKQDG</sequence>
<dbReference type="EMBL" id="OCND01000001">
    <property type="protein sequence ID" value="SOD51887.1"/>
    <property type="molecule type" value="Genomic_DNA"/>
</dbReference>
<protein>
    <submittedName>
        <fullName evidence="5">Serine/threonine protein kinase with TPR repeats</fullName>
    </submittedName>
</protein>
<dbReference type="Pfam" id="PF00069">
    <property type="entry name" value="Pkinase"/>
    <property type="match status" value="1"/>
</dbReference>
<feature type="repeat" description="TPR" evidence="3">
    <location>
        <begin position="490"/>
        <end position="523"/>
    </location>
</feature>
<dbReference type="InterPro" id="IPR019734">
    <property type="entry name" value="TPR_rpt"/>
</dbReference>
<dbReference type="SMART" id="SM00028">
    <property type="entry name" value="TPR"/>
    <property type="match status" value="9"/>
</dbReference>
<reference evidence="5 6" key="1">
    <citation type="submission" date="2017-09" db="EMBL/GenBank/DDBJ databases">
        <authorList>
            <person name="Ehlers B."/>
            <person name="Leendertz F.H."/>
        </authorList>
    </citation>
    <scope>NUCLEOTIDE SEQUENCE [LARGE SCALE GENOMIC DNA]</scope>
    <source>
        <strain evidence="5 6">CGMCC 1.10978</strain>
    </source>
</reference>
<name>A0A286CZS8_9GAMM</name>
<organism evidence="5 6">
    <name type="scientific">Pseudoxanthomonas wuyuanensis</name>
    <dbReference type="NCBI Taxonomy" id="1073196"/>
    <lineage>
        <taxon>Bacteria</taxon>
        <taxon>Pseudomonadati</taxon>
        <taxon>Pseudomonadota</taxon>
        <taxon>Gammaproteobacteria</taxon>
        <taxon>Lysobacterales</taxon>
        <taxon>Lysobacteraceae</taxon>
        <taxon>Pseudoxanthomonas</taxon>
    </lineage>
</organism>
<evidence type="ECO:0000313" key="6">
    <source>
        <dbReference type="Proteomes" id="UP000219374"/>
    </source>
</evidence>
<dbReference type="Pfam" id="PF13424">
    <property type="entry name" value="TPR_12"/>
    <property type="match status" value="4"/>
</dbReference>
<evidence type="ECO:0000313" key="5">
    <source>
        <dbReference type="EMBL" id="SOD51887.1"/>
    </source>
</evidence>
<dbReference type="SUPFAM" id="SSF48452">
    <property type="entry name" value="TPR-like"/>
    <property type="match status" value="2"/>
</dbReference>
<feature type="repeat" description="TPR" evidence="3">
    <location>
        <begin position="780"/>
        <end position="813"/>
    </location>
</feature>
<dbReference type="CDD" id="cd14014">
    <property type="entry name" value="STKc_PknB_like"/>
    <property type="match status" value="1"/>
</dbReference>
<dbReference type="PANTHER" id="PTHR45641:SF19">
    <property type="entry name" value="NEPHROCYSTIN-3"/>
    <property type="match status" value="1"/>
</dbReference>
<dbReference type="GO" id="GO:0005524">
    <property type="term" value="F:ATP binding"/>
    <property type="evidence" value="ECO:0007669"/>
    <property type="project" value="InterPro"/>
</dbReference>
<dbReference type="InterPro" id="IPR011009">
    <property type="entry name" value="Kinase-like_dom_sf"/>
</dbReference>
<dbReference type="Gene3D" id="1.25.40.10">
    <property type="entry name" value="Tetratricopeptide repeat domain"/>
    <property type="match status" value="3"/>
</dbReference>
<feature type="domain" description="Protein kinase" evidence="4">
    <location>
        <begin position="92"/>
        <end position="376"/>
    </location>
</feature>
<keyword evidence="2 3" id="KW-0802">TPR repeat</keyword>
<evidence type="ECO:0000256" key="1">
    <source>
        <dbReference type="ARBA" id="ARBA00022737"/>
    </source>
</evidence>
<dbReference type="Proteomes" id="UP000219374">
    <property type="component" value="Unassembled WGS sequence"/>
</dbReference>
<dbReference type="AlphaFoldDB" id="A0A286CZS8"/>
<dbReference type="SUPFAM" id="SSF56112">
    <property type="entry name" value="Protein kinase-like (PK-like)"/>
    <property type="match status" value="1"/>
</dbReference>
<dbReference type="InterPro" id="IPR008271">
    <property type="entry name" value="Ser/Thr_kinase_AS"/>
</dbReference>
<keyword evidence="5" id="KW-0808">Transferase</keyword>
<dbReference type="OrthoDB" id="9801841at2"/>
<dbReference type="Gene3D" id="3.30.200.20">
    <property type="entry name" value="Phosphorylase Kinase, domain 1"/>
    <property type="match status" value="1"/>
</dbReference>
<keyword evidence="1" id="KW-0677">Repeat</keyword>
<dbReference type="GO" id="GO:0004674">
    <property type="term" value="F:protein serine/threonine kinase activity"/>
    <property type="evidence" value="ECO:0007669"/>
    <property type="project" value="UniProtKB-KW"/>
</dbReference>
<dbReference type="PROSITE" id="PS50005">
    <property type="entry name" value="TPR"/>
    <property type="match status" value="3"/>
</dbReference>
<proteinExistence type="predicted"/>
<keyword evidence="6" id="KW-1185">Reference proteome</keyword>
<gene>
    <name evidence="5" type="ORF">SAMN06296416_101924</name>
</gene>
<feature type="repeat" description="TPR" evidence="3">
    <location>
        <begin position="742"/>
        <end position="775"/>
    </location>
</feature>
<evidence type="ECO:0000259" key="4">
    <source>
        <dbReference type="PROSITE" id="PS50011"/>
    </source>
</evidence>
<dbReference type="SMART" id="SM00220">
    <property type="entry name" value="S_TKc"/>
    <property type="match status" value="1"/>
</dbReference>
<dbReference type="PROSITE" id="PS00108">
    <property type="entry name" value="PROTEIN_KINASE_ST"/>
    <property type="match status" value="1"/>
</dbReference>
<evidence type="ECO:0000256" key="3">
    <source>
        <dbReference type="PROSITE-ProRule" id="PRU00339"/>
    </source>
</evidence>
<dbReference type="InterPro" id="IPR011990">
    <property type="entry name" value="TPR-like_helical_dom_sf"/>
</dbReference>
<keyword evidence="5" id="KW-0418">Kinase</keyword>
<dbReference type="PANTHER" id="PTHR45641">
    <property type="entry name" value="TETRATRICOPEPTIDE REPEAT PROTEIN (AFU_ORTHOLOGUE AFUA_6G03870)"/>
    <property type="match status" value="1"/>
</dbReference>
<dbReference type="Gene3D" id="1.10.510.10">
    <property type="entry name" value="Transferase(Phosphotransferase) domain 1"/>
    <property type="match status" value="1"/>
</dbReference>
<accession>A0A286CZS8</accession>
<dbReference type="RefSeq" id="WP_097120646.1">
    <property type="nucleotide sequence ID" value="NZ_OCND01000001.1"/>
</dbReference>